<feature type="signal peptide" evidence="6">
    <location>
        <begin position="1"/>
        <end position="30"/>
    </location>
</feature>
<dbReference type="GO" id="GO:0017110">
    <property type="term" value="F:nucleoside diphosphate phosphatase activity"/>
    <property type="evidence" value="ECO:0007669"/>
    <property type="project" value="TreeGrafter"/>
</dbReference>
<feature type="compositionally biased region" description="Low complexity" evidence="5">
    <location>
        <begin position="111"/>
        <end position="138"/>
    </location>
</feature>
<name>U6KZA4_EIMTE</name>
<dbReference type="GO" id="GO:0016020">
    <property type="term" value="C:membrane"/>
    <property type="evidence" value="ECO:0007669"/>
    <property type="project" value="TreeGrafter"/>
</dbReference>
<keyword evidence="2" id="KW-0378">Hydrolase</keyword>
<evidence type="ECO:0000256" key="5">
    <source>
        <dbReference type="SAM" id="MobiDB-lite"/>
    </source>
</evidence>
<dbReference type="Gene3D" id="3.30.420.530">
    <property type="match status" value="1"/>
</dbReference>
<evidence type="ECO:0000256" key="4">
    <source>
        <dbReference type="PIRSR" id="PIRSR600407-2"/>
    </source>
</evidence>
<proteinExistence type="inferred from homology"/>
<keyword evidence="6" id="KW-0732">Signal</keyword>
<feature type="region of interest" description="Disordered" evidence="5">
    <location>
        <begin position="811"/>
        <end position="876"/>
    </location>
</feature>
<feature type="compositionally biased region" description="Low complexity" evidence="5">
    <location>
        <begin position="858"/>
        <end position="876"/>
    </location>
</feature>
<keyword evidence="8" id="KW-1185">Reference proteome</keyword>
<keyword evidence="4" id="KW-0547">Nucleotide-binding</keyword>
<feature type="compositionally biased region" description="Polar residues" evidence="5">
    <location>
        <begin position="815"/>
        <end position="857"/>
    </location>
</feature>
<dbReference type="Gene3D" id="3.30.420.540">
    <property type="match status" value="1"/>
</dbReference>
<feature type="active site" description="Proton acceptor" evidence="3">
    <location>
        <position position="395"/>
    </location>
</feature>
<dbReference type="VEuPathDB" id="ToxoDB:ETH_00023065"/>
<dbReference type="VEuPathDB" id="ToxoDB:ETH2_0841800"/>
<feature type="region of interest" description="Disordered" evidence="5">
    <location>
        <begin position="40"/>
        <end position="155"/>
    </location>
</feature>
<feature type="binding site" evidence="4">
    <location>
        <begin position="448"/>
        <end position="452"/>
    </location>
    <ligand>
        <name>ATP</name>
        <dbReference type="ChEBI" id="CHEBI:30616"/>
    </ligand>
</feature>
<accession>U6KZA4</accession>
<evidence type="ECO:0000256" key="3">
    <source>
        <dbReference type="PIRSR" id="PIRSR600407-1"/>
    </source>
</evidence>
<feature type="chain" id="PRO_5004671959" evidence="6">
    <location>
        <begin position="31"/>
        <end position="921"/>
    </location>
</feature>
<dbReference type="Proteomes" id="UP000030747">
    <property type="component" value="Unassembled WGS sequence"/>
</dbReference>
<protein>
    <submittedName>
        <fullName evidence="7">Nucleoside-triphosphatase, putative</fullName>
    </submittedName>
</protein>
<evidence type="ECO:0000256" key="2">
    <source>
        <dbReference type="ARBA" id="ARBA00022801"/>
    </source>
</evidence>
<dbReference type="RefSeq" id="XP_013234222.1">
    <property type="nucleotide sequence ID" value="XM_013378768.1"/>
</dbReference>
<gene>
    <name evidence="7" type="ORF">ETH_00023065</name>
</gene>
<organism evidence="7 8">
    <name type="scientific">Eimeria tenella</name>
    <name type="common">Coccidian parasite</name>
    <dbReference type="NCBI Taxonomy" id="5802"/>
    <lineage>
        <taxon>Eukaryota</taxon>
        <taxon>Sar</taxon>
        <taxon>Alveolata</taxon>
        <taxon>Apicomplexa</taxon>
        <taxon>Conoidasida</taxon>
        <taxon>Coccidia</taxon>
        <taxon>Eucoccidiorida</taxon>
        <taxon>Eimeriorina</taxon>
        <taxon>Eimeriidae</taxon>
        <taxon>Eimeria</taxon>
    </lineage>
</organism>
<evidence type="ECO:0000256" key="6">
    <source>
        <dbReference type="SAM" id="SignalP"/>
    </source>
</evidence>
<dbReference type="InterPro" id="IPR000407">
    <property type="entry name" value="GDA1_CD39_NTPase"/>
</dbReference>
<dbReference type="GeneID" id="25253725"/>
<sequence>MTHKMRSRLAAAAAALLLLCTAVGPSPSFALQLRVSPSRQTQDDSALTAELPAASAAAAAPAAPEAPEAPAEAAPAAPAAAAAPAAPPAAAAAGDAQADVQSQTDTLEASQQQQEQGAEPQPPQQQQQQPQQQQQQQQQREEPEEAAETKTAEDREAALKAVALSRVSKATSSKDLVGVATALSSHLHSATKAACGIQPSAPTEPSELTELLLLSRQCRHSSSPVLVVDGGSTGTRGVLFRVMSESCFGLGRRVLPESLRQLEEGPKFEGLRQLMEKWLDEAAGPGWASRAVDSHALLQQFPRMRQQAGDLLRSVLRSSEQLVKKYFSEYEQEEAKTVGIPVIFFSTAGVRDTHDWYRRGLFASFIEAINSYSSSQGFVFFTNEEWTRPIPGVEEGMLAFVAANQLLGRFARAKQIKENLEKTQTPAERKQLETLLSQTLTSIVEVGGASAQIVFPVYRVGSSPSFVNTTNLTTGGYLSSDFPSVDIMSTSYMQLGASSATGIFYKSYCSNPDNLRNGVCLNPCLPKGYQQECSTGDVSVSPEGAVAVSKQLQRQRLKPAAYYCTSTNDEIAKKALNRLSCIAAGINPEQPLEERLAIEGCSKMEGTGDFAACAAAVSSILLDPPLPLPANQEASYTGFDTVGQIFDFMSTEAPIVITGKALVFPIRDLQKLGLLKPSFQGDPCELKEAATKYCSAPVVRSASGALVRQLQPQQQQQGAGGGPVEVTVSSVNLENCFKLGMSHGLLRLLNKSNIHPSKITFAIDIEDPNSKQKVGEYGWPPGAILRAILNQRKWSTLAYELGKNHTVRDRWNAAHSASEQQSEENVTPHRQASAQLRDNQQLTKSSWKQQRQPSHEPQQQQRQRQQQRQQQQRQRQRQQAVFGFECCIAAGRNFQMERREADHMERLAASTEPSFTKLRQS</sequence>
<evidence type="ECO:0000313" key="7">
    <source>
        <dbReference type="EMBL" id="CDJ43472.1"/>
    </source>
</evidence>
<dbReference type="EMBL" id="HG675768">
    <property type="protein sequence ID" value="CDJ43472.1"/>
    <property type="molecule type" value="Genomic_DNA"/>
</dbReference>
<feature type="compositionally biased region" description="Polar residues" evidence="5">
    <location>
        <begin position="99"/>
        <end position="110"/>
    </location>
</feature>
<dbReference type="PANTHER" id="PTHR11782:SF83">
    <property type="entry name" value="GUANOSINE-DIPHOSPHATASE"/>
    <property type="match status" value="1"/>
</dbReference>
<dbReference type="Pfam" id="PF01150">
    <property type="entry name" value="GDA1_CD39"/>
    <property type="match status" value="1"/>
</dbReference>
<dbReference type="PANTHER" id="PTHR11782">
    <property type="entry name" value="ADENOSINE/GUANOSINE DIPHOSPHATASE"/>
    <property type="match status" value="1"/>
</dbReference>
<dbReference type="OrthoDB" id="6372431at2759"/>
<feature type="compositionally biased region" description="Low complexity" evidence="5">
    <location>
        <begin position="49"/>
        <end position="93"/>
    </location>
</feature>
<dbReference type="GO" id="GO:0005524">
    <property type="term" value="F:ATP binding"/>
    <property type="evidence" value="ECO:0007669"/>
    <property type="project" value="UniProtKB-KW"/>
</dbReference>
<evidence type="ECO:0000313" key="8">
    <source>
        <dbReference type="Proteomes" id="UP000030747"/>
    </source>
</evidence>
<feature type="region of interest" description="Disordered" evidence="5">
    <location>
        <begin position="901"/>
        <end position="921"/>
    </location>
</feature>
<comment type="similarity">
    <text evidence="1">Belongs to the GDA1/CD39 NTPase family.</text>
</comment>
<dbReference type="GO" id="GO:0009134">
    <property type="term" value="P:nucleoside diphosphate catabolic process"/>
    <property type="evidence" value="ECO:0007669"/>
    <property type="project" value="TreeGrafter"/>
</dbReference>
<reference evidence="7" key="2">
    <citation type="submission" date="2013-10" db="EMBL/GenBank/DDBJ databases">
        <authorList>
            <person name="Aslett M."/>
        </authorList>
    </citation>
    <scope>NUCLEOTIDE SEQUENCE [LARGE SCALE GENOMIC DNA]</scope>
    <source>
        <strain evidence="7">Houghton</strain>
    </source>
</reference>
<dbReference type="OMA" id="CEATRIN"/>
<reference evidence="7" key="1">
    <citation type="submission" date="2013-10" db="EMBL/GenBank/DDBJ databases">
        <title>Genomic analysis of the causative agents of coccidiosis in chickens.</title>
        <authorList>
            <person name="Reid A.J."/>
            <person name="Blake D."/>
            <person name="Billington K."/>
            <person name="Browne H."/>
            <person name="Dunn M."/>
            <person name="Hung S."/>
            <person name="Kawahara F."/>
            <person name="Miranda-Saavedra D."/>
            <person name="Mourier T."/>
            <person name="Nagra H."/>
            <person name="Otto T.D."/>
            <person name="Rawlings N."/>
            <person name="Sanchez A."/>
            <person name="Sanders M."/>
            <person name="Subramaniam C."/>
            <person name="Tay Y."/>
            <person name="Dear P."/>
            <person name="Doerig C."/>
            <person name="Gruber A."/>
            <person name="Parkinson J."/>
            <person name="Shirley M."/>
            <person name="Wan K.L."/>
            <person name="Berriman M."/>
            <person name="Tomley F."/>
            <person name="Pain A."/>
        </authorList>
    </citation>
    <scope>NUCLEOTIDE SEQUENCE [LARGE SCALE GENOMIC DNA]</scope>
    <source>
        <strain evidence="7">Houghton</strain>
    </source>
</reference>
<feature type="compositionally biased region" description="Polar residues" evidence="5">
    <location>
        <begin position="911"/>
        <end position="921"/>
    </location>
</feature>
<dbReference type="AlphaFoldDB" id="U6KZA4"/>
<evidence type="ECO:0000256" key="1">
    <source>
        <dbReference type="ARBA" id="ARBA00009283"/>
    </source>
</evidence>
<keyword evidence="4" id="KW-0067">ATP-binding</keyword>